<evidence type="ECO:0000256" key="3">
    <source>
        <dbReference type="ARBA" id="ARBA00022980"/>
    </source>
</evidence>
<dbReference type="PANTHER" id="PTHR45696">
    <property type="entry name" value="60S ACIDIC RIBOSOMAL PROTEIN P1"/>
    <property type="match status" value="1"/>
</dbReference>
<comment type="subunit">
    <text evidence="2">P1 and P2 exist as dimers at the large ribosomal subunit.</text>
</comment>
<dbReference type="GO" id="GO:0005839">
    <property type="term" value="C:proteasome core complex"/>
    <property type="evidence" value="ECO:0007669"/>
    <property type="project" value="InterPro"/>
</dbReference>
<keyword evidence="3" id="KW-0689">Ribosomal protein</keyword>
<dbReference type="EMBL" id="OX459122">
    <property type="protein sequence ID" value="CAI9107612.1"/>
    <property type="molecule type" value="Genomic_DNA"/>
</dbReference>
<dbReference type="Gene3D" id="1.10.10.1410">
    <property type="match status" value="1"/>
</dbReference>
<dbReference type="GO" id="GO:0043021">
    <property type="term" value="F:ribonucleoprotein complex binding"/>
    <property type="evidence" value="ECO:0007669"/>
    <property type="project" value="TreeGrafter"/>
</dbReference>
<name>A0AAV1DLD0_OLDCO</name>
<protein>
    <submittedName>
        <fullName evidence="5">OLC1v1007007C1</fullName>
    </submittedName>
</protein>
<dbReference type="InterPro" id="IPR001353">
    <property type="entry name" value="Proteasome_sua/b"/>
</dbReference>
<dbReference type="AlphaFoldDB" id="A0AAV1DLD0"/>
<accession>A0AAV1DLD0</accession>
<dbReference type="Proteomes" id="UP001161247">
    <property type="component" value="Chromosome 5"/>
</dbReference>
<dbReference type="GO" id="GO:0022625">
    <property type="term" value="C:cytosolic large ribosomal subunit"/>
    <property type="evidence" value="ECO:0007669"/>
    <property type="project" value="TreeGrafter"/>
</dbReference>
<dbReference type="GO" id="GO:0002181">
    <property type="term" value="P:cytoplasmic translation"/>
    <property type="evidence" value="ECO:0007669"/>
    <property type="project" value="TreeGrafter"/>
</dbReference>
<dbReference type="GO" id="GO:0030295">
    <property type="term" value="F:protein kinase activator activity"/>
    <property type="evidence" value="ECO:0007669"/>
    <property type="project" value="TreeGrafter"/>
</dbReference>
<sequence>MEEYEEGGEGLLDDKDEQVEFGSVDQIDEVDDFHGISKTSEGTTILSFVTKQGIMVGADTQRSSHKTGESTGTKNKIYSLGNRILAVAAGCVDRSTRLLRRLQHEFEAAENGDKPMSFRDVYDWIKNEFSHGPLSASWYEKWKGRNVNILLVGWTLEPKTKRHKCNIVVMDDLGHSIRKNSICVGSGKSFAAPLLILDYEPNMEFEASEDLAKRCICLASLLDNKTGGDIHLGILQPDRWMEIPIHKSIDELLETEYPWMTRDYYDLVLERLKQKIASTSKKQETCRPPSPVHVCQLACAYASLILLDLGISITAEKIATLLKASNLAVPSYWPILFAELCEKKNVLDLILNVGGPVSPVAEENT</sequence>
<dbReference type="SUPFAM" id="SSF56235">
    <property type="entry name" value="N-terminal nucleophile aminohydrolases (Ntn hydrolases)"/>
    <property type="match status" value="1"/>
</dbReference>
<gene>
    <name evidence="5" type="ORF">OLC1_LOCUS15882</name>
</gene>
<keyword evidence="6" id="KW-1185">Reference proteome</keyword>
<evidence type="ECO:0000256" key="4">
    <source>
        <dbReference type="ARBA" id="ARBA00023274"/>
    </source>
</evidence>
<dbReference type="GO" id="GO:0003735">
    <property type="term" value="F:structural constituent of ribosome"/>
    <property type="evidence" value="ECO:0007669"/>
    <property type="project" value="TreeGrafter"/>
</dbReference>
<evidence type="ECO:0000313" key="5">
    <source>
        <dbReference type="EMBL" id="CAI9107612.1"/>
    </source>
</evidence>
<proteinExistence type="inferred from homology"/>
<dbReference type="InterPro" id="IPR038716">
    <property type="entry name" value="P1/P2_N_sf"/>
</dbReference>
<dbReference type="PANTHER" id="PTHR45696:SF10">
    <property type="entry name" value="LARGE RIBOSOMAL SUBUNIT PROTEIN P1"/>
    <property type="match status" value="1"/>
</dbReference>
<comment type="similarity">
    <text evidence="1">Belongs to the eukaryotic ribosomal protein P1/P2 family.</text>
</comment>
<reference evidence="5" key="1">
    <citation type="submission" date="2023-03" db="EMBL/GenBank/DDBJ databases">
        <authorList>
            <person name="Julca I."/>
        </authorList>
    </citation>
    <scope>NUCLEOTIDE SEQUENCE</scope>
</reference>
<keyword evidence="4" id="KW-0687">Ribonucleoprotein</keyword>
<dbReference type="Gene3D" id="3.60.20.10">
    <property type="entry name" value="Glutamine Phosphoribosylpyrophosphate, subunit 1, domain 1"/>
    <property type="match status" value="1"/>
</dbReference>
<organism evidence="5 6">
    <name type="scientific">Oldenlandia corymbosa var. corymbosa</name>
    <dbReference type="NCBI Taxonomy" id="529605"/>
    <lineage>
        <taxon>Eukaryota</taxon>
        <taxon>Viridiplantae</taxon>
        <taxon>Streptophyta</taxon>
        <taxon>Embryophyta</taxon>
        <taxon>Tracheophyta</taxon>
        <taxon>Spermatophyta</taxon>
        <taxon>Magnoliopsida</taxon>
        <taxon>eudicotyledons</taxon>
        <taxon>Gunneridae</taxon>
        <taxon>Pentapetalae</taxon>
        <taxon>asterids</taxon>
        <taxon>lamiids</taxon>
        <taxon>Gentianales</taxon>
        <taxon>Rubiaceae</taxon>
        <taxon>Rubioideae</taxon>
        <taxon>Spermacoceae</taxon>
        <taxon>Hedyotis-Oldenlandia complex</taxon>
        <taxon>Oldenlandia</taxon>
    </lineage>
</organism>
<evidence type="ECO:0000313" key="6">
    <source>
        <dbReference type="Proteomes" id="UP001161247"/>
    </source>
</evidence>
<dbReference type="InterPro" id="IPR029055">
    <property type="entry name" value="Ntn_hydrolases_N"/>
</dbReference>
<dbReference type="FunFam" id="1.10.10.1410:FF:000001">
    <property type="entry name" value="60S acidic ribosomal protein P1"/>
    <property type="match status" value="1"/>
</dbReference>
<evidence type="ECO:0000256" key="2">
    <source>
        <dbReference type="ARBA" id="ARBA00011266"/>
    </source>
</evidence>
<dbReference type="Pfam" id="PF00428">
    <property type="entry name" value="Ribosomal_60s"/>
    <property type="match status" value="1"/>
</dbReference>
<evidence type="ECO:0000256" key="1">
    <source>
        <dbReference type="ARBA" id="ARBA00005436"/>
    </source>
</evidence>
<dbReference type="CDD" id="cd05831">
    <property type="entry name" value="Ribosomal_P1"/>
    <property type="match status" value="1"/>
</dbReference>
<dbReference type="GO" id="GO:0051603">
    <property type="term" value="P:proteolysis involved in protein catabolic process"/>
    <property type="evidence" value="ECO:0007669"/>
    <property type="project" value="InterPro"/>
</dbReference>
<dbReference type="Pfam" id="PF00227">
    <property type="entry name" value="Proteasome"/>
    <property type="match status" value="1"/>
</dbReference>